<evidence type="ECO:0000256" key="3">
    <source>
        <dbReference type="ARBA" id="ARBA00022989"/>
    </source>
</evidence>
<dbReference type="Proteomes" id="UP000268623">
    <property type="component" value="Unassembled WGS sequence"/>
</dbReference>
<dbReference type="AlphaFoldDB" id="A0A3M9XP43"/>
<keyword evidence="4 5" id="KW-0472">Membrane</keyword>
<dbReference type="Gene3D" id="1.20.1550.10">
    <property type="entry name" value="DsbB-like"/>
    <property type="match status" value="1"/>
</dbReference>
<evidence type="ECO:0000256" key="2">
    <source>
        <dbReference type="ARBA" id="ARBA00022692"/>
    </source>
</evidence>
<evidence type="ECO:0000313" key="6">
    <source>
        <dbReference type="EMBL" id="RNJ49993.1"/>
    </source>
</evidence>
<comment type="subcellular location">
    <subcellularLocation>
        <location evidence="1">Membrane</location>
        <topology evidence="1">Multi-pass membrane protein</topology>
    </subcellularLocation>
</comment>
<evidence type="ECO:0000256" key="4">
    <source>
        <dbReference type="ARBA" id="ARBA00023136"/>
    </source>
</evidence>
<dbReference type="InterPro" id="IPR023380">
    <property type="entry name" value="DsbB-like_sf"/>
</dbReference>
<dbReference type="GO" id="GO:0016020">
    <property type="term" value="C:membrane"/>
    <property type="evidence" value="ECO:0007669"/>
    <property type="project" value="UniProtKB-SubCell"/>
</dbReference>
<dbReference type="Pfam" id="PF02600">
    <property type="entry name" value="DsbB"/>
    <property type="match status" value="1"/>
</dbReference>
<proteinExistence type="predicted"/>
<feature type="transmembrane region" description="Helical" evidence="5">
    <location>
        <begin position="49"/>
        <end position="66"/>
    </location>
</feature>
<sequence>MEWRSVVHCAFEPRNASLLILAAAVAAIGGAWAYESLGYLPCELCYKERTPYYAAFALAPLAAFAAQTGRRGMALAAFLLMALLFAGNAILSIYHSGVEWKIFAGPSDCSGPLSTAPSVADFMKQLQSVKVVRCDEPNLWIFGLTLANWNVAISAALAALAGYAYWFNRRKFNPVSPSP</sequence>
<dbReference type="OrthoDB" id="9808637at2"/>
<dbReference type="RefSeq" id="WP_123175950.1">
    <property type="nucleotide sequence ID" value="NZ_QWDD01000001.1"/>
</dbReference>
<dbReference type="GO" id="GO:0015035">
    <property type="term" value="F:protein-disulfide reductase activity"/>
    <property type="evidence" value="ECO:0007669"/>
    <property type="project" value="InterPro"/>
</dbReference>
<organism evidence="6 7">
    <name type="scientific">Methylocystis hirsuta</name>
    <dbReference type="NCBI Taxonomy" id="369798"/>
    <lineage>
        <taxon>Bacteria</taxon>
        <taxon>Pseudomonadati</taxon>
        <taxon>Pseudomonadota</taxon>
        <taxon>Alphaproteobacteria</taxon>
        <taxon>Hyphomicrobiales</taxon>
        <taxon>Methylocystaceae</taxon>
        <taxon>Methylocystis</taxon>
    </lineage>
</organism>
<dbReference type="EMBL" id="QWDD01000001">
    <property type="protein sequence ID" value="RNJ49993.1"/>
    <property type="molecule type" value="Genomic_DNA"/>
</dbReference>
<feature type="transmembrane region" description="Helical" evidence="5">
    <location>
        <begin position="139"/>
        <end position="166"/>
    </location>
</feature>
<dbReference type="GO" id="GO:0006457">
    <property type="term" value="P:protein folding"/>
    <property type="evidence" value="ECO:0007669"/>
    <property type="project" value="InterPro"/>
</dbReference>
<gene>
    <name evidence="6" type="ORF">D1O30_10655</name>
</gene>
<comment type="caution">
    <text evidence="6">The sequence shown here is derived from an EMBL/GenBank/DDBJ whole genome shotgun (WGS) entry which is preliminary data.</text>
</comment>
<dbReference type="InterPro" id="IPR003752">
    <property type="entry name" value="DiS_bond_form_DsbB/BdbC"/>
</dbReference>
<evidence type="ECO:0000256" key="1">
    <source>
        <dbReference type="ARBA" id="ARBA00004141"/>
    </source>
</evidence>
<evidence type="ECO:0000313" key="7">
    <source>
        <dbReference type="Proteomes" id="UP000268623"/>
    </source>
</evidence>
<dbReference type="InterPro" id="IPR024199">
    <property type="entry name" value="Uncharacterised_DsbB"/>
</dbReference>
<protein>
    <submittedName>
        <fullName evidence="6">Disulfide bond formation protein B</fullName>
    </submittedName>
</protein>
<dbReference type="SUPFAM" id="SSF158442">
    <property type="entry name" value="DsbB-like"/>
    <property type="match status" value="1"/>
</dbReference>
<keyword evidence="3 5" id="KW-1133">Transmembrane helix</keyword>
<accession>A0A3M9XP43</accession>
<keyword evidence="2 5" id="KW-0812">Transmembrane</keyword>
<feature type="transmembrane region" description="Helical" evidence="5">
    <location>
        <begin position="73"/>
        <end position="94"/>
    </location>
</feature>
<name>A0A3M9XP43_9HYPH</name>
<dbReference type="PIRSF" id="PIRSF033913">
    <property type="entry name" value="S-S_format_DsbB"/>
    <property type="match status" value="1"/>
</dbReference>
<reference evidence="6 7" key="1">
    <citation type="submission" date="2018-08" db="EMBL/GenBank/DDBJ databases">
        <title>Genome sequence of Methylocystis hirsuta CSC1, a methanotroph able to accumulate PHAs.</title>
        <authorList>
            <person name="Bordel S."/>
            <person name="Rodriguez E."/>
            <person name="Gancedo J."/>
            <person name="Munoz R."/>
        </authorList>
    </citation>
    <scope>NUCLEOTIDE SEQUENCE [LARGE SCALE GENOMIC DNA]</scope>
    <source>
        <strain evidence="6 7">CSC1</strain>
    </source>
</reference>
<keyword evidence="7" id="KW-1185">Reference proteome</keyword>
<evidence type="ECO:0000256" key="5">
    <source>
        <dbReference type="SAM" id="Phobius"/>
    </source>
</evidence>